<evidence type="ECO:0000256" key="1">
    <source>
        <dbReference type="SAM" id="SignalP"/>
    </source>
</evidence>
<sequence length="269" mass="29712">METTYVKKLFFLLPLFILLFSPFVLNAQVGINTTDPDGILDVNSSTSGIVLPRIALNSTDVAGPVLNPQGGELATGTVVYNTNTTSTGTNDVFPGVYVWNGNEWFNKFPKKHSQIFKQTSMVQPTNSGYRTITGLTGQTFTARYTGTYKIEVSVNYGTGYVKNLNASETDIAVQEGTFRFRFNGVDRFINAKANASNSTSGTRYYAIWQQHSYVEYIDLVAGTNYSFSLHFDQFTNTAFENDGNSGTGRGYIGIPDHAPCSVEFTYIRD</sequence>
<dbReference type="KEGG" id="alti:ALE3EI_1387"/>
<evidence type="ECO:0000313" key="3">
    <source>
        <dbReference type="Proteomes" id="UP000515514"/>
    </source>
</evidence>
<proteinExistence type="predicted"/>
<evidence type="ECO:0000313" key="2">
    <source>
        <dbReference type="EMBL" id="QNJ97949.1"/>
    </source>
</evidence>
<keyword evidence="3" id="KW-1185">Reference proteome</keyword>
<keyword evidence="1" id="KW-0732">Signal</keyword>
<reference evidence="2 3" key="1">
    <citation type="submission" date="2020-04" db="EMBL/GenBank/DDBJ databases">
        <title>Genome sequence of Altibacter aquimarinus strain ALE3EI.</title>
        <authorList>
            <person name="Oh H.-M."/>
            <person name="Jang D."/>
        </authorList>
    </citation>
    <scope>NUCLEOTIDE SEQUENCE [LARGE SCALE GENOMIC DNA]</scope>
    <source>
        <strain evidence="2 3">ALE3EI</strain>
    </source>
</reference>
<protein>
    <recommendedName>
        <fullName evidence="4">PA14 domain-containing protein</fullName>
    </recommendedName>
</protein>
<feature type="chain" id="PRO_5028971064" description="PA14 domain-containing protein" evidence="1">
    <location>
        <begin position="28"/>
        <end position="269"/>
    </location>
</feature>
<gene>
    <name evidence="2" type="ORF">ALE3EI_1387</name>
</gene>
<organism evidence="2 3">
    <name type="scientific">Constantimarinum furrinae</name>
    <dbReference type="NCBI Taxonomy" id="2562285"/>
    <lineage>
        <taxon>Bacteria</taxon>
        <taxon>Pseudomonadati</taxon>
        <taxon>Bacteroidota</taxon>
        <taxon>Flavobacteriia</taxon>
        <taxon>Flavobacteriales</taxon>
        <taxon>Flavobacteriaceae</taxon>
        <taxon>Altibacter/Constantimarinum group</taxon>
        <taxon>Constantimarinum</taxon>
    </lineage>
</organism>
<accession>A0A7G8PUD3</accession>
<dbReference type="EMBL" id="CP052909">
    <property type="protein sequence ID" value="QNJ97949.1"/>
    <property type="molecule type" value="Genomic_DNA"/>
</dbReference>
<dbReference type="AlphaFoldDB" id="A0A7G8PUD3"/>
<feature type="signal peptide" evidence="1">
    <location>
        <begin position="1"/>
        <end position="27"/>
    </location>
</feature>
<dbReference type="RefSeq" id="WP_186987575.1">
    <property type="nucleotide sequence ID" value="NZ_CP052909.1"/>
</dbReference>
<dbReference type="Proteomes" id="UP000515514">
    <property type="component" value="Chromosome"/>
</dbReference>
<evidence type="ECO:0008006" key="4">
    <source>
        <dbReference type="Google" id="ProtNLM"/>
    </source>
</evidence>
<name>A0A7G8PUD3_9FLAO</name>